<organism evidence="1 2">
    <name type="scientific">Vibrio vulnificus</name>
    <dbReference type="NCBI Taxonomy" id="672"/>
    <lineage>
        <taxon>Bacteria</taxon>
        <taxon>Pseudomonadati</taxon>
        <taxon>Pseudomonadota</taxon>
        <taxon>Gammaproteobacteria</taxon>
        <taxon>Vibrionales</taxon>
        <taxon>Vibrionaceae</taxon>
        <taxon>Vibrio</taxon>
    </lineage>
</organism>
<dbReference type="Proteomes" id="UP000263418">
    <property type="component" value="Chromosome 1"/>
</dbReference>
<dbReference type="AlphaFoldDB" id="A0AAN1UB09"/>
<evidence type="ECO:0000313" key="1">
    <source>
        <dbReference type="EMBL" id="AXX58810.1"/>
    </source>
</evidence>
<sequence length="105" mass="12491">MRTNFLVDGGEFCFEKYGFTAHYHPEFIDTLCWLSKFSQASKKTFDGYWLSLRIFLNYIRDINHALFEHLHIESPLNDYGSFELWQSALISFRVIRTSSFGHRVK</sequence>
<evidence type="ECO:0000313" key="2">
    <source>
        <dbReference type="Proteomes" id="UP000263418"/>
    </source>
</evidence>
<dbReference type="EMBL" id="CP019290">
    <property type="protein sequence ID" value="AXX58810.1"/>
    <property type="molecule type" value="Genomic_DNA"/>
</dbReference>
<gene>
    <name evidence="1" type="ORF">FORC53_0471</name>
</gene>
<proteinExistence type="predicted"/>
<name>A0AAN1UB09_VIBVL</name>
<protein>
    <submittedName>
        <fullName evidence="1">Uncharacterized protein</fullName>
    </submittedName>
</protein>
<accession>A0AAN1UB09</accession>
<reference evidence="1 2" key="1">
    <citation type="submission" date="2017-01" db="EMBL/GenBank/DDBJ databases">
        <title>Complete Genome Sequence of Vibrio vulnificus FORC_053.</title>
        <authorList>
            <consortium name="Food-borne Pathogen Omics Research Center"/>
            <person name="Chung H.Y."/>
            <person name="Na E.J."/>
            <person name="Song J.S."/>
            <person name="Kim H."/>
            <person name="Lee J.-H."/>
            <person name="Ryu S."/>
            <person name="Choi S.H."/>
        </authorList>
    </citation>
    <scope>NUCLEOTIDE SEQUENCE [LARGE SCALE GENOMIC DNA]</scope>
    <source>
        <strain evidence="1 2">FORC_053</strain>
    </source>
</reference>